<comment type="caution">
    <text evidence="1">The sequence shown here is derived from an EMBL/GenBank/DDBJ whole genome shotgun (WGS) entry which is preliminary data.</text>
</comment>
<reference evidence="1 2" key="1">
    <citation type="journal article" date="2017" name="Front. Microbiol.">
        <title>Labilibaculum manganireducens gen. nov., sp. nov. and Labilibaculum filiforme sp. nov., Novel Bacteroidetes Isolated from Subsurface Sediments of the Baltic Sea.</title>
        <authorList>
            <person name="Vandieken V."/>
            <person name="Marshall I.P."/>
            <person name="Niemann H."/>
            <person name="Engelen B."/>
            <person name="Cypionka H."/>
        </authorList>
    </citation>
    <scope>NUCLEOTIDE SEQUENCE [LARGE SCALE GENOMIC DNA]</scope>
    <source>
        <strain evidence="1 2">59.16B</strain>
    </source>
</reference>
<dbReference type="AlphaFoldDB" id="A0A2N3HR51"/>
<evidence type="ECO:0000313" key="2">
    <source>
        <dbReference type="Proteomes" id="UP000233535"/>
    </source>
</evidence>
<dbReference type="Proteomes" id="UP000233535">
    <property type="component" value="Unassembled WGS sequence"/>
</dbReference>
<dbReference type="Gene3D" id="2.40.160.20">
    <property type="match status" value="1"/>
</dbReference>
<protein>
    <recommendedName>
        <fullName evidence="3">Outer membrane protein beta-barrel domain-containing protein</fullName>
    </recommendedName>
</protein>
<dbReference type="OrthoDB" id="1161695at2"/>
<proteinExistence type="predicted"/>
<dbReference type="RefSeq" id="WP_101263308.1">
    <property type="nucleotide sequence ID" value="NZ_MVDD01000024.1"/>
</dbReference>
<evidence type="ECO:0000313" key="1">
    <source>
        <dbReference type="EMBL" id="PKQ60524.1"/>
    </source>
</evidence>
<accession>A0A2N3HR51</accession>
<evidence type="ECO:0008006" key="3">
    <source>
        <dbReference type="Google" id="ProtNLM"/>
    </source>
</evidence>
<dbReference type="InterPro" id="IPR011250">
    <property type="entry name" value="OMP/PagP_B-barrel"/>
</dbReference>
<dbReference type="EMBL" id="MVDD01000024">
    <property type="protein sequence ID" value="PKQ60524.1"/>
    <property type="molecule type" value="Genomic_DNA"/>
</dbReference>
<dbReference type="SUPFAM" id="SSF56925">
    <property type="entry name" value="OMPA-like"/>
    <property type="match status" value="1"/>
</dbReference>
<name>A0A2N3HR51_9BACT</name>
<gene>
    <name evidence="1" type="ORF">BZG02_18845</name>
</gene>
<organism evidence="1 2">
    <name type="scientific">Labilibaculum filiforme</name>
    <dbReference type="NCBI Taxonomy" id="1940526"/>
    <lineage>
        <taxon>Bacteria</taxon>
        <taxon>Pseudomonadati</taxon>
        <taxon>Bacteroidota</taxon>
        <taxon>Bacteroidia</taxon>
        <taxon>Marinilabiliales</taxon>
        <taxon>Marinifilaceae</taxon>
        <taxon>Labilibaculum</taxon>
    </lineage>
</organism>
<keyword evidence="2" id="KW-1185">Reference proteome</keyword>
<sequence length="159" mass="17207">MLYAIPGGDALDAGVGYYLNPKYQITDQILLGAKVEGAVLASADEDAFDVSAVVSYAATFDYYFNTNAFRPFVGMDAGIYSLGTIEFDSSTAFGGGNTLDVTGDYDLRSKFGIAPKVGFSYGHFDMALQYNLIFGQEEGYDDYNYMSVKLGFHFGGGKK</sequence>